<dbReference type="EMBL" id="QVQT01000005">
    <property type="protein sequence ID" value="RFU15941.1"/>
    <property type="molecule type" value="Genomic_DNA"/>
</dbReference>
<gene>
    <name evidence="1" type="ORF">D0Y96_14415</name>
</gene>
<name>A0A372IMI0_9BACT</name>
<organism evidence="1 2">
    <name type="scientific">Paracidobacterium acidisoli</name>
    <dbReference type="NCBI Taxonomy" id="2303751"/>
    <lineage>
        <taxon>Bacteria</taxon>
        <taxon>Pseudomonadati</taxon>
        <taxon>Acidobacteriota</taxon>
        <taxon>Terriglobia</taxon>
        <taxon>Terriglobales</taxon>
        <taxon>Acidobacteriaceae</taxon>
        <taxon>Paracidobacterium</taxon>
    </lineage>
</organism>
<sequence>MTAVELGRALEAFFADFPRAAVLEEGRVLFDMRISHWSLASEHGRCMLHLWSEERNLVRSVTKVNQRRDTLHLETRRFGQTKPQGLTLVRDPDRRTPTARDTTRKRYLRTLERVLPNAFPGWKAEGMRTAMDLEHSFGPAYARGLLVRGNSAWAVIGVNAEESPATIDGALTLGILWLAYCREHGDGRRLVEGLKVIVPEGCSETTAARMVWMDPAIAKWELHELDERADLISSVEARDQGNLSVRLMHAFDPGRALERMRAGIDRLTALLPVWMREWTEVRAHSATEVGFLLHGLEYARVRHAAMPGSFAMRDEITFGAGAHETPLDESTEGMFRDLMERLGESRKASGSVRDPLFRMQAERWLESELRRDLAEIEPGLRGDVVYSQVPAFAGRDRAMLDLLTVTRQGRLAVLELKADEDLHLPLQALDYWARVRQLQRTGEFRKLGYFAGVELADAAPVLYLVAPALRVHPANEIVLKHFSPEVPWELIALDEQWRKRRRVIFRKRATSSRESAVP</sequence>
<evidence type="ECO:0000313" key="2">
    <source>
        <dbReference type="Proteomes" id="UP000264702"/>
    </source>
</evidence>
<dbReference type="AlphaFoldDB" id="A0A372IMI0"/>
<protein>
    <recommendedName>
        <fullName evidence="3">DUF91 domain-containing protein</fullName>
    </recommendedName>
</protein>
<comment type="caution">
    <text evidence="1">The sequence shown here is derived from an EMBL/GenBank/DDBJ whole genome shotgun (WGS) entry which is preliminary data.</text>
</comment>
<proteinExistence type="predicted"/>
<dbReference type="InterPro" id="IPR011856">
    <property type="entry name" value="tRNA_endonuc-like_dom_sf"/>
</dbReference>
<dbReference type="Gene3D" id="3.40.1350.10">
    <property type="match status" value="1"/>
</dbReference>
<reference evidence="1 2" key="1">
    <citation type="submission" date="2018-08" db="EMBL/GenBank/DDBJ databases">
        <title>Acidipila sp. 4G-K13, an acidobacterium isolated from forest soil.</title>
        <authorList>
            <person name="Gao Z.-H."/>
            <person name="Qiu L.-H."/>
        </authorList>
    </citation>
    <scope>NUCLEOTIDE SEQUENCE [LARGE SCALE GENOMIC DNA]</scope>
    <source>
        <strain evidence="1 2">4G-K13</strain>
    </source>
</reference>
<accession>A0A372IMI0</accession>
<dbReference type="Proteomes" id="UP000264702">
    <property type="component" value="Unassembled WGS sequence"/>
</dbReference>
<dbReference type="GO" id="GO:0003676">
    <property type="term" value="F:nucleic acid binding"/>
    <property type="evidence" value="ECO:0007669"/>
    <property type="project" value="InterPro"/>
</dbReference>
<keyword evidence="2" id="KW-1185">Reference proteome</keyword>
<evidence type="ECO:0000313" key="1">
    <source>
        <dbReference type="EMBL" id="RFU15941.1"/>
    </source>
</evidence>
<dbReference type="OrthoDB" id="101225at2"/>
<evidence type="ECO:0008006" key="3">
    <source>
        <dbReference type="Google" id="ProtNLM"/>
    </source>
</evidence>